<keyword evidence="1" id="KW-0472">Membrane</keyword>
<reference evidence="3" key="1">
    <citation type="journal article" date="2019" name="Int. J. Syst. Evol. Microbiol.">
        <title>The Global Catalogue of Microorganisms (GCM) 10K type strain sequencing project: providing services to taxonomists for standard genome sequencing and annotation.</title>
        <authorList>
            <consortium name="The Broad Institute Genomics Platform"/>
            <consortium name="The Broad Institute Genome Sequencing Center for Infectious Disease"/>
            <person name="Wu L."/>
            <person name="Ma J."/>
        </authorList>
    </citation>
    <scope>NUCLEOTIDE SEQUENCE [LARGE SCALE GENOMIC DNA]</scope>
    <source>
        <strain evidence="3">CGMCC 4.7246</strain>
    </source>
</reference>
<evidence type="ECO:0000313" key="3">
    <source>
        <dbReference type="Proteomes" id="UP001596220"/>
    </source>
</evidence>
<protein>
    <submittedName>
        <fullName evidence="2">Uncharacterized protein</fullName>
    </submittedName>
</protein>
<dbReference type="EMBL" id="JBHSQO010000061">
    <property type="protein sequence ID" value="MFC6094321.1"/>
    <property type="molecule type" value="Genomic_DNA"/>
</dbReference>
<dbReference type="RefSeq" id="WP_380642458.1">
    <property type="nucleotide sequence ID" value="NZ_JBHSQO010000061.1"/>
</dbReference>
<evidence type="ECO:0000313" key="2">
    <source>
        <dbReference type="EMBL" id="MFC6094321.1"/>
    </source>
</evidence>
<proteinExistence type="predicted"/>
<sequence>MSAVQLPRDIRGEALCRHARPGSCTWWCSYRRAVCSIGSVAGLVLAGWASMWMWGDAQARERAAEAVGAVGLVVAVGVVAVLLTDRVSNRL</sequence>
<dbReference type="Proteomes" id="UP001596220">
    <property type="component" value="Unassembled WGS sequence"/>
</dbReference>
<feature type="transmembrane region" description="Helical" evidence="1">
    <location>
        <begin position="33"/>
        <end position="54"/>
    </location>
</feature>
<keyword evidence="3" id="KW-1185">Reference proteome</keyword>
<organism evidence="2 3">
    <name type="scientific">Saccharothrix lopnurensis</name>
    <dbReference type="NCBI Taxonomy" id="1670621"/>
    <lineage>
        <taxon>Bacteria</taxon>
        <taxon>Bacillati</taxon>
        <taxon>Actinomycetota</taxon>
        <taxon>Actinomycetes</taxon>
        <taxon>Pseudonocardiales</taxon>
        <taxon>Pseudonocardiaceae</taxon>
        <taxon>Saccharothrix</taxon>
    </lineage>
</organism>
<keyword evidence="1" id="KW-0812">Transmembrane</keyword>
<feature type="transmembrane region" description="Helical" evidence="1">
    <location>
        <begin position="66"/>
        <end position="84"/>
    </location>
</feature>
<gene>
    <name evidence="2" type="ORF">ACFP3R_34065</name>
</gene>
<comment type="caution">
    <text evidence="2">The sequence shown here is derived from an EMBL/GenBank/DDBJ whole genome shotgun (WGS) entry which is preliminary data.</text>
</comment>
<name>A0ABW1PGR5_9PSEU</name>
<keyword evidence="1" id="KW-1133">Transmembrane helix</keyword>
<accession>A0ABW1PGR5</accession>
<evidence type="ECO:0000256" key="1">
    <source>
        <dbReference type="SAM" id="Phobius"/>
    </source>
</evidence>